<dbReference type="Proteomes" id="UP000006034">
    <property type="component" value="Unassembled WGS sequence"/>
</dbReference>
<dbReference type="AlphaFoldDB" id="E5Y5G0"/>
<dbReference type="Gene3D" id="1.10.10.10">
    <property type="entry name" value="Winged helix-like DNA-binding domain superfamily/Winged helix DNA-binding domain"/>
    <property type="match status" value="1"/>
</dbReference>
<comment type="caution">
    <text evidence="5">The sequence shown here is derived from an EMBL/GenBank/DDBJ whole genome shotgun (WGS) entry which is preliminary data.</text>
</comment>
<evidence type="ECO:0000256" key="2">
    <source>
        <dbReference type="ARBA" id="ARBA00023125"/>
    </source>
</evidence>
<reference evidence="5 6" key="1">
    <citation type="submission" date="2010-10" db="EMBL/GenBank/DDBJ databases">
        <authorList>
            <consortium name="The Broad Institute Genome Sequencing Platform"/>
            <person name="Ward D."/>
            <person name="Earl A."/>
            <person name="Feldgarden M."/>
            <person name="Young S.K."/>
            <person name="Gargeya S."/>
            <person name="Zeng Q."/>
            <person name="Alvarado L."/>
            <person name="Berlin A."/>
            <person name="Bochicchio J."/>
            <person name="Chapman S.B."/>
            <person name="Chen Z."/>
            <person name="Freedman E."/>
            <person name="Gellesch M."/>
            <person name="Goldberg J."/>
            <person name="Griggs A."/>
            <person name="Gujja S."/>
            <person name="Heilman E."/>
            <person name="Heiman D."/>
            <person name="Howarth C."/>
            <person name="Mehta T."/>
            <person name="Neiman D."/>
            <person name="Pearson M."/>
            <person name="Roberts A."/>
            <person name="Saif S."/>
            <person name="Shea T."/>
            <person name="Shenoy N."/>
            <person name="Sisk P."/>
            <person name="Stolte C."/>
            <person name="Sykes S."/>
            <person name="White J."/>
            <person name="Yandava C."/>
            <person name="Allen-Vercoe E."/>
            <person name="Sibley C."/>
            <person name="Ambrose C.E."/>
            <person name="Strauss J."/>
            <person name="Daigneault M."/>
            <person name="Haas B."/>
            <person name="Nusbaum C."/>
            <person name="Birren B."/>
        </authorList>
    </citation>
    <scope>NUCLEOTIDE SEQUENCE [LARGE SCALE GENOMIC DNA]</scope>
    <source>
        <strain evidence="5 6">3_1_6</strain>
    </source>
</reference>
<keyword evidence="2" id="KW-0238">DNA-binding</keyword>
<dbReference type="PRINTS" id="PR00038">
    <property type="entry name" value="HTHLUXR"/>
</dbReference>
<evidence type="ECO:0000256" key="1">
    <source>
        <dbReference type="ARBA" id="ARBA00023015"/>
    </source>
</evidence>
<dbReference type="OrthoDB" id="223734at2"/>
<dbReference type="InterPro" id="IPR011990">
    <property type="entry name" value="TPR-like_helical_dom_sf"/>
</dbReference>
<feature type="domain" description="HTH luxR-type" evidence="4">
    <location>
        <begin position="791"/>
        <end position="856"/>
    </location>
</feature>
<dbReference type="EMBL" id="ADCP02000001">
    <property type="protein sequence ID" value="EFV44685.1"/>
    <property type="molecule type" value="Genomic_DNA"/>
</dbReference>
<keyword evidence="6" id="KW-1185">Reference proteome</keyword>
<dbReference type="HOGENOM" id="CLU_006325_4_0_7"/>
<evidence type="ECO:0000259" key="4">
    <source>
        <dbReference type="PROSITE" id="PS50043"/>
    </source>
</evidence>
<dbReference type="RefSeq" id="WP_005026597.1">
    <property type="nucleotide sequence ID" value="NZ_KE150238.1"/>
</dbReference>
<protein>
    <recommendedName>
        <fullName evidence="4">HTH luxR-type domain-containing protein</fullName>
    </recommendedName>
</protein>
<proteinExistence type="predicted"/>
<dbReference type="SMART" id="SM00421">
    <property type="entry name" value="HTH_LUXR"/>
    <property type="match status" value="1"/>
</dbReference>
<dbReference type="GO" id="GO:0006355">
    <property type="term" value="P:regulation of DNA-templated transcription"/>
    <property type="evidence" value="ECO:0007669"/>
    <property type="project" value="InterPro"/>
</dbReference>
<dbReference type="InterPro" id="IPR036388">
    <property type="entry name" value="WH-like_DNA-bd_sf"/>
</dbReference>
<dbReference type="PANTHER" id="PTHR44688">
    <property type="entry name" value="DNA-BINDING TRANSCRIPTIONAL ACTIVATOR DEVR_DOSR"/>
    <property type="match status" value="1"/>
</dbReference>
<dbReference type="GO" id="GO:0003677">
    <property type="term" value="F:DNA binding"/>
    <property type="evidence" value="ECO:0007669"/>
    <property type="project" value="UniProtKB-KW"/>
</dbReference>
<dbReference type="SUPFAM" id="SSF46894">
    <property type="entry name" value="C-terminal effector domain of the bipartite response regulators"/>
    <property type="match status" value="1"/>
</dbReference>
<dbReference type="InterPro" id="IPR000792">
    <property type="entry name" value="Tscrpt_reg_LuxR_C"/>
</dbReference>
<dbReference type="SUPFAM" id="SSF52540">
    <property type="entry name" value="P-loop containing nucleoside triphosphate hydrolases"/>
    <property type="match status" value="1"/>
</dbReference>
<evidence type="ECO:0000256" key="3">
    <source>
        <dbReference type="ARBA" id="ARBA00023163"/>
    </source>
</evidence>
<dbReference type="Pfam" id="PF25873">
    <property type="entry name" value="WHD_MalT"/>
    <property type="match status" value="1"/>
</dbReference>
<sequence length="856" mass="95676">MEHNVCTGISDVRYFSPRLLAALTGILSSPLTVIEAPMGYGKTVAVREFLRRENLAVIWVSVLDSPDGAFWRSLCREFERLPETAETARALRRLGPPFAPDDAARRDAALELLESLDFAKPTVLVVDDVHLLASAPSCVRFFQILARQAMSNLHIVLTTRHFQTDDALLSDLKGELARLGPALLAFSEEDIRAYCALCGLKVSPEQIRALHGATGGWVSGVYLHCRHYAQHGSFSLPSFARSFTLPSPQSSSLSSPQYSENELPPDMAALLEEQLYRPLSPDVRDMLFALCPLEQFTLPQADFCCGTDTRAALEALVRQNSFVRRREGSGVYTVHAIFRSLLLRLFRALPREQRQAVHRRCGDWFAAEDEFIPAMEHYHAARDFERALSVMERDMARHLVTESAAFFARLFQDCPEEVLSRHPKAAFKHALAALSASDFPAFADRCRWLARYCAALDEAHPATPVLRGELEMLLALAEYNDIAAMSVRHRRAWELLGRPTGLYPPESTWSMGCPSVLFMFHRESGNIREEVRLMRECMPHYYKAAAWHGAGGELLFEAEALYMAGDFTEALRLCRQAETVAALHGQLCNTLCALFLRARLALARKNTSTACAAVREMRDLITKKQDYFLLHTAEVCAARLSGLLRRPDEIPAWVHEGRGERMYAFAQGDFRLAQGRALLLAGDAAAVLGLFHALLQTPLFDKHRLFFIYAHIFLAAAHAMLDAREKALESLRAALDAALPDDVLMPFVENADLVLPLLLAPQETRHEDGVRRILALAEPWLRHLGLPGTRASEIPFGLSVKQYEIARLAAEGRTGPEIACRVGLGLNTVKTHLKTVYRKCGANNRPELRRLLHGEK</sequence>
<dbReference type="CDD" id="cd06170">
    <property type="entry name" value="LuxR_C_like"/>
    <property type="match status" value="1"/>
</dbReference>
<dbReference type="GeneID" id="78086546"/>
<dbReference type="Gene3D" id="1.25.40.10">
    <property type="entry name" value="Tetratricopeptide repeat domain"/>
    <property type="match status" value="1"/>
</dbReference>
<dbReference type="InterPro" id="IPR016032">
    <property type="entry name" value="Sig_transdc_resp-reg_C-effctor"/>
</dbReference>
<organism evidence="5 6">
    <name type="scientific">Bilophila wadsworthia (strain 3_1_6)</name>
    <dbReference type="NCBI Taxonomy" id="563192"/>
    <lineage>
        <taxon>Bacteria</taxon>
        <taxon>Pseudomonadati</taxon>
        <taxon>Thermodesulfobacteriota</taxon>
        <taxon>Desulfovibrionia</taxon>
        <taxon>Desulfovibrionales</taxon>
        <taxon>Desulfovibrionaceae</taxon>
        <taxon>Bilophila</taxon>
    </lineage>
</organism>
<dbReference type="PANTHER" id="PTHR44688:SF16">
    <property type="entry name" value="DNA-BINDING TRANSCRIPTIONAL ACTIVATOR DEVR_DOSR"/>
    <property type="match status" value="1"/>
</dbReference>
<dbReference type="InterPro" id="IPR059106">
    <property type="entry name" value="WHD_MalT"/>
</dbReference>
<reference evidence="5 6" key="2">
    <citation type="submission" date="2013-04" db="EMBL/GenBank/DDBJ databases">
        <title>The Genome Sequence of Bilophila wadsworthia 3_1_6.</title>
        <authorList>
            <consortium name="The Broad Institute Genomics Platform"/>
            <person name="Earl A."/>
            <person name="Ward D."/>
            <person name="Feldgarden M."/>
            <person name="Gevers D."/>
            <person name="Sibley C."/>
            <person name="Strauss J."/>
            <person name="Allen-Vercoe E."/>
            <person name="Walker B."/>
            <person name="Young S."/>
            <person name="Zeng Q."/>
            <person name="Gargeya S."/>
            <person name="Fitzgerald M."/>
            <person name="Haas B."/>
            <person name="Abouelleil A."/>
            <person name="Allen A.W."/>
            <person name="Alvarado L."/>
            <person name="Arachchi H.M."/>
            <person name="Berlin A.M."/>
            <person name="Chapman S.B."/>
            <person name="Gainer-Dewar J."/>
            <person name="Goldberg J."/>
            <person name="Griggs A."/>
            <person name="Gujja S."/>
            <person name="Hansen M."/>
            <person name="Howarth C."/>
            <person name="Imamovic A."/>
            <person name="Ireland A."/>
            <person name="Larimer J."/>
            <person name="McCowan C."/>
            <person name="Murphy C."/>
            <person name="Pearson M."/>
            <person name="Poon T.W."/>
            <person name="Priest M."/>
            <person name="Roberts A."/>
            <person name="Saif S."/>
            <person name="Shea T."/>
            <person name="Sisk P."/>
            <person name="Sykes S."/>
            <person name="Wortman J."/>
            <person name="Nusbaum C."/>
            <person name="Birren B."/>
        </authorList>
    </citation>
    <scope>NUCLEOTIDE SEQUENCE [LARGE SCALE GENOMIC DNA]</scope>
    <source>
        <strain evidence="5 6">3_1_6</strain>
    </source>
</reference>
<evidence type="ECO:0000313" key="6">
    <source>
        <dbReference type="Proteomes" id="UP000006034"/>
    </source>
</evidence>
<dbReference type="Gene3D" id="3.40.50.300">
    <property type="entry name" value="P-loop containing nucleotide triphosphate hydrolases"/>
    <property type="match status" value="1"/>
</dbReference>
<dbReference type="Pfam" id="PF00196">
    <property type="entry name" value="GerE"/>
    <property type="match status" value="1"/>
</dbReference>
<evidence type="ECO:0000313" key="5">
    <source>
        <dbReference type="EMBL" id="EFV44685.1"/>
    </source>
</evidence>
<name>E5Y5G0_BILW3</name>
<dbReference type="InterPro" id="IPR027417">
    <property type="entry name" value="P-loop_NTPase"/>
</dbReference>
<gene>
    <name evidence="5" type="ORF">HMPREF0179_01423</name>
</gene>
<dbReference type="STRING" id="563192.HMPREF0179_01423"/>
<dbReference type="PROSITE" id="PS50043">
    <property type="entry name" value="HTH_LUXR_2"/>
    <property type="match status" value="1"/>
</dbReference>
<dbReference type="eggNOG" id="COG2909">
    <property type="taxonomic scope" value="Bacteria"/>
</dbReference>
<keyword evidence="1" id="KW-0805">Transcription regulation</keyword>
<keyword evidence="3" id="KW-0804">Transcription</keyword>
<accession>E5Y5G0</accession>